<dbReference type="Proteomes" id="UP000000639">
    <property type="component" value="Chromosome"/>
</dbReference>
<keyword evidence="3" id="KW-1185">Reference proteome</keyword>
<dbReference type="PIRSF" id="PIRSF038971">
    <property type="entry name" value="PhnM"/>
    <property type="match status" value="1"/>
</dbReference>
<gene>
    <name evidence="2" type="ordered locus">Ping_3686</name>
</gene>
<dbReference type="eggNOG" id="COG3454">
    <property type="taxonomic scope" value="Bacteria"/>
</dbReference>
<evidence type="ECO:0000313" key="3">
    <source>
        <dbReference type="Proteomes" id="UP000000639"/>
    </source>
</evidence>
<dbReference type="InterPro" id="IPR051781">
    <property type="entry name" value="Metallo-dep_Hydrolase"/>
</dbReference>
<evidence type="ECO:0000313" key="2">
    <source>
        <dbReference type="EMBL" id="ABM05363.1"/>
    </source>
</evidence>
<dbReference type="KEGG" id="pin:Ping_3686"/>
<dbReference type="RefSeq" id="WP_011771911.1">
    <property type="nucleotide sequence ID" value="NC_008709.1"/>
</dbReference>
<reference evidence="2 3" key="1">
    <citation type="submission" date="2007-01" db="EMBL/GenBank/DDBJ databases">
        <title>Complete sequence of Psychromonas ingrahamii 37.</title>
        <authorList>
            <consortium name="US DOE Joint Genome Institute"/>
            <person name="Copeland A."/>
            <person name="Lucas S."/>
            <person name="Lapidus A."/>
            <person name="Barry K."/>
            <person name="Detter J.C."/>
            <person name="Glavina del Rio T."/>
            <person name="Hammon N."/>
            <person name="Israni S."/>
            <person name="Dalin E."/>
            <person name="Tice H."/>
            <person name="Pitluck S."/>
            <person name="Thompson L.S."/>
            <person name="Brettin T."/>
            <person name="Bruce D."/>
            <person name="Han C."/>
            <person name="Tapia R."/>
            <person name="Schmutz J."/>
            <person name="Larimer F."/>
            <person name="Land M."/>
            <person name="Hauser L."/>
            <person name="Kyrpides N."/>
            <person name="Ivanova N."/>
            <person name="Staley J."/>
            <person name="Richardson P."/>
        </authorList>
    </citation>
    <scope>NUCLEOTIDE SEQUENCE [LARGE SCALE GENOMIC DNA]</scope>
    <source>
        <strain evidence="2 3">37</strain>
    </source>
</reference>
<dbReference type="HOGENOM" id="CLU_060303_1_0_6"/>
<dbReference type="GO" id="GO:0019700">
    <property type="term" value="P:organic phosphonate catabolic process"/>
    <property type="evidence" value="ECO:0007669"/>
    <property type="project" value="InterPro"/>
</dbReference>
<dbReference type="SUPFAM" id="SSF51556">
    <property type="entry name" value="Metallo-dependent hydrolases"/>
    <property type="match status" value="1"/>
</dbReference>
<dbReference type="EMBL" id="CP000510">
    <property type="protein sequence ID" value="ABM05363.1"/>
    <property type="molecule type" value="Genomic_DNA"/>
</dbReference>
<dbReference type="InterPro" id="IPR011059">
    <property type="entry name" value="Metal-dep_hydrolase_composite"/>
</dbReference>
<organism evidence="2 3">
    <name type="scientific">Psychromonas ingrahamii (strain DSM 17664 / CCUG 51855 / 37)</name>
    <dbReference type="NCBI Taxonomy" id="357804"/>
    <lineage>
        <taxon>Bacteria</taxon>
        <taxon>Pseudomonadati</taxon>
        <taxon>Pseudomonadota</taxon>
        <taxon>Gammaproteobacteria</taxon>
        <taxon>Alteromonadales</taxon>
        <taxon>Psychromonadaceae</taxon>
        <taxon>Psychromonas</taxon>
    </lineage>
</organism>
<dbReference type="STRING" id="357804.Ping_3686"/>
<dbReference type="NCBIfam" id="NF011984">
    <property type="entry name" value="PRK15446.1-5"/>
    <property type="match status" value="1"/>
</dbReference>
<dbReference type="CDD" id="cd01306">
    <property type="entry name" value="PhnM"/>
    <property type="match status" value="1"/>
</dbReference>
<dbReference type="Pfam" id="PF01979">
    <property type="entry name" value="Amidohydro_1"/>
    <property type="match status" value="1"/>
</dbReference>
<dbReference type="InterPro" id="IPR012696">
    <property type="entry name" value="PhnM"/>
</dbReference>
<sequence>MNTQPLYIKNATLVLADNVLNKASLLIENGKISAINPKIVSDDVQTIDAKGKTVMPGMIDLHCDSLEKEVEPRPNVHFPLDFACAQADKNNASAGITTVYHALSFANEELGVRNNQFAKQIAQAVHQFQPHALVDNRVHCRYEITDPTGLPILIDLMKNQVMQLVSLMDHTPGQGQFKDLASYKAYFGKSYKKSDQELDKIIANKKQQAEGAMERVELLIKTANEQGIAVASHDDDCKERVDTMTAFGVGISEFPINMETAEYARKKGMKTIMGAPNILRGKSQSGSMRALDAINAGVCDCLCADYAPAALIVAVFKLPEISDLTLAQAVQLATKNPAEAAKLYDRGVIEVGKRADLIMVANLDGLVQVSEVFVAGVSAFKASYDHA</sequence>
<dbReference type="GO" id="GO:0016810">
    <property type="term" value="F:hydrolase activity, acting on carbon-nitrogen (but not peptide) bonds"/>
    <property type="evidence" value="ECO:0007669"/>
    <property type="project" value="InterPro"/>
</dbReference>
<dbReference type="InterPro" id="IPR032466">
    <property type="entry name" value="Metal_Hydrolase"/>
</dbReference>
<dbReference type="NCBIfam" id="NF011987">
    <property type="entry name" value="PRK15446.2-3"/>
    <property type="match status" value="1"/>
</dbReference>
<name>A1T0U8_PSYIN</name>
<dbReference type="Gene3D" id="2.30.40.10">
    <property type="entry name" value="Urease, subunit C, domain 1"/>
    <property type="match status" value="1"/>
</dbReference>
<dbReference type="OrthoDB" id="5687299at2"/>
<dbReference type="SUPFAM" id="SSF51338">
    <property type="entry name" value="Composite domain of metallo-dependent hydrolases"/>
    <property type="match status" value="1"/>
</dbReference>
<evidence type="ECO:0000259" key="1">
    <source>
        <dbReference type="Pfam" id="PF01979"/>
    </source>
</evidence>
<dbReference type="NCBIfam" id="TIGR02318">
    <property type="entry name" value="phosphono_phnM"/>
    <property type="match status" value="1"/>
</dbReference>
<proteinExistence type="predicted"/>
<dbReference type="Gene3D" id="3.20.20.140">
    <property type="entry name" value="Metal-dependent hydrolases"/>
    <property type="match status" value="1"/>
</dbReference>
<dbReference type="PANTHER" id="PTHR43135">
    <property type="entry name" value="ALPHA-D-RIBOSE 1-METHYLPHOSPHONATE 5-TRIPHOSPHATE DIPHOSPHATASE"/>
    <property type="match status" value="1"/>
</dbReference>
<protein>
    <submittedName>
        <fullName evidence="2">Phosphonate metabolism protein PhnM</fullName>
    </submittedName>
</protein>
<dbReference type="InterPro" id="IPR006680">
    <property type="entry name" value="Amidohydro-rel"/>
</dbReference>
<accession>A1T0U8</accession>
<dbReference type="PANTHER" id="PTHR43135:SF3">
    <property type="entry name" value="ALPHA-D-RIBOSE 1-METHYLPHOSPHONATE 5-TRIPHOSPHATE DIPHOSPHATASE"/>
    <property type="match status" value="1"/>
</dbReference>
<dbReference type="AlphaFoldDB" id="A1T0U8"/>
<dbReference type="NCBIfam" id="NF011990">
    <property type="entry name" value="PRK15446.2-6"/>
    <property type="match status" value="1"/>
</dbReference>
<feature type="domain" description="Amidohydrolase-related" evidence="1">
    <location>
        <begin position="53"/>
        <end position="376"/>
    </location>
</feature>
<dbReference type="NCBIfam" id="NF011989">
    <property type="entry name" value="PRK15446.2-5"/>
    <property type="match status" value="1"/>
</dbReference>